<dbReference type="FunFam" id="2.10.25.10:FF:000036">
    <property type="entry name" value="Integrin beta"/>
    <property type="match status" value="1"/>
</dbReference>
<sequence length="447" mass="50589">MLKLSLYSLICLCCATQDVTKQCASKPTCHECIEIAGCAWCSQEDMFDSPRCFHPNFNLPYISDVCNEEYVYFAASSVDVDDTIPNFPKQILPVKYSLNLRIGEPMYLSLKINKPDDLVELHHNASKFLKLDFKCLNDSMTPITDCEVVGGSQYIKVKIEALKCPVKQEAWNQDFIIYSTNINDFVEIAVDLLCSCPCEKKGSIGYVPNSEKCNSVGTLKCGVCECDSADMGKYCECTNNQYFGDACMPPNANSSLVCSGRGYCFCNKCHCYEKYYGNWCECNDFSCPRHNQKICSGNGKCVCGRCLCERDWLGEACECLSSVESCLNPFEMNSSICNGHGNCVCGKCQCDKQYNGQYCEKCLNCQTHCDELKYCVLCHMYKRGPYTEDDCLRKCGHQFVITNNEEENMDPGEFVCEGEENKCKYKFMYKKVDGNFQIRAFDNLQCK</sequence>
<dbReference type="PANTHER" id="PTHR10082">
    <property type="entry name" value="INTEGRIN BETA SUBUNIT"/>
    <property type="match status" value="1"/>
</dbReference>
<dbReference type="SUPFAM" id="SSF69687">
    <property type="entry name" value="Integrin beta tail domain"/>
    <property type="match status" value="1"/>
</dbReference>
<keyword evidence="19" id="KW-1185">Reference proteome</keyword>
<dbReference type="SUPFAM" id="SSF69179">
    <property type="entry name" value="Integrin domains"/>
    <property type="match status" value="1"/>
</dbReference>
<evidence type="ECO:0000256" key="8">
    <source>
        <dbReference type="ARBA" id="ARBA00022837"/>
    </source>
</evidence>
<keyword evidence="11" id="KW-1133">Transmembrane helix</keyword>
<dbReference type="GO" id="GO:0005925">
    <property type="term" value="C:focal adhesion"/>
    <property type="evidence" value="ECO:0007669"/>
    <property type="project" value="TreeGrafter"/>
</dbReference>
<feature type="signal peptide" evidence="16">
    <location>
        <begin position="1"/>
        <end position="15"/>
    </location>
</feature>
<keyword evidence="3" id="KW-0245">EGF-like domain</keyword>
<evidence type="ECO:0000313" key="19">
    <source>
        <dbReference type="Proteomes" id="UP001353858"/>
    </source>
</evidence>
<evidence type="ECO:0000256" key="9">
    <source>
        <dbReference type="ARBA" id="ARBA00022842"/>
    </source>
</evidence>
<protein>
    <recommendedName>
        <fullName evidence="17">Integrin beta subunit tail domain-containing protein</fullName>
    </recommendedName>
</protein>
<dbReference type="InterPro" id="IPR012896">
    <property type="entry name" value="Integrin_bsu_tail"/>
</dbReference>
<keyword evidence="5" id="KW-0479">Metal-binding</keyword>
<dbReference type="GO" id="GO:0008305">
    <property type="term" value="C:integrin complex"/>
    <property type="evidence" value="ECO:0007669"/>
    <property type="project" value="TreeGrafter"/>
</dbReference>
<dbReference type="Gene3D" id="2.10.25.10">
    <property type="entry name" value="Laminin"/>
    <property type="match status" value="3"/>
</dbReference>
<evidence type="ECO:0000256" key="12">
    <source>
        <dbReference type="ARBA" id="ARBA00023037"/>
    </source>
</evidence>
<dbReference type="InterPro" id="IPR036349">
    <property type="entry name" value="Integrin_bsu_tail_dom_sf"/>
</dbReference>
<keyword evidence="15" id="KW-0325">Glycoprotein</keyword>
<evidence type="ECO:0000256" key="4">
    <source>
        <dbReference type="ARBA" id="ARBA00022692"/>
    </source>
</evidence>
<dbReference type="GO" id="GO:0009986">
    <property type="term" value="C:cell surface"/>
    <property type="evidence" value="ECO:0007669"/>
    <property type="project" value="TreeGrafter"/>
</dbReference>
<organism evidence="18 19">
    <name type="scientific">Aquatica leii</name>
    <dbReference type="NCBI Taxonomy" id="1421715"/>
    <lineage>
        <taxon>Eukaryota</taxon>
        <taxon>Metazoa</taxon>
        <taxon>Ecdysozoa</taxon>
        <taxon>Arthropoda</taxon>
        <taxon>Hexapoda</taxon>
        <taxon>Insecta</taxon>
        <taxon>Pterygota</taxon>
        <taxon>Neoptera</taxon>
        <taxon>Endopterygota</taxon>
        <taxon>Coleoptera</taxon>
        <taxon>Polyphaga</taxon>
        <taxon>Elateriformia</taxon>
        <taxon>Elateroidea</taxon>
        <taxon>Lampyridae</taxon>
        <taxon>Luciolinae</taxon>
        <taxon>Aquatica</taxon>
    </lineage>
</organism>
<dbReference type="InterPro" id="IPR015812">
    <property type="entry name" value="Integrin_bsu"/>
</dbReference>
<keyword evidence="8" id="KW-0106">Calcium</keyword>
<dbReference type="Pfam" id="PF07974">
    <property type="entry name" value="EGF_2"/>
    <property type="match status" value="3"/>
</dbReference>
<proteinExistence type="inferred from homology"/>
<keyword evidence="4" id="KW-0812">Transmembrane</keyword>
<accession>A0AAN7P5W1</accession>
<evidence type="ECO:0000256" key="2">
    <source>
        <dbReference type="ARBA" id="ARBA00007449"/>
    </source>
</evidence>
<keyword evidence="12" id="KW-0401">Integrin</keyword>
<evidence type="ECO:0000256" key="11">
    <source>
        <dbReference type="ARBA" id="ARBA00022989"/>
    </source>
</evidence>
<dbReference type="Pfam" id="PF18372">
    <property type="entry name" value="I-EGF_1"/>
    <property type="match status" value="1"/>
</dbReference>
<keyword evidence="6 16" id="KW-0732">Signal</keyword>
<dbReference type="SMART" id="SM01242">
    <property type="entry name" value="Integrin_B_tail"/>
    <property type="match status" value="1"/>
</dbReference>
<dbReference type="InterPro" id="IPR032695">
    <property type="entry name" value="Integrin_dom_sf"/>
</dbReference>
<comment type="subcellular location">
    <subcellularLocation>
        <location evidence="1">Membrane</location>
        <topology evidence="1">Single-pass type I membrane protein</topology>
    </subcellularLocation>
</comment>
<gene>
    <name evidence="18" type="ORF">RN001_012820</name>
</gene>
<feature type="chain" id="PRO_5042933928" description="Integrin beta subunit tail domain-containing protein" evidence="16">
    <location>
        <begin position="16"/>
        <end position="447"/>
    </location>
</feature>
<keyword evidence="14" id="KW-1015">Disulfide bond</keyword>
<evidence type="ECO:0000256" key="10">
    <source>
        <dbReference type="ARBA" id="ARBA00022889"/>
    </source>
</evidence>
<dbReference type="GO" id="GO:0005178">
    <property type="term" value="F:integrin binding"/>
    <property type="evidence" value="ECO:0007669"/>
    <property type="project" value="TreeGrafter"/>
</dbReference>
<evidence type="ECO:0000256" key="5">
    <source>
        <dbReference type="ARBA" id="ARBA00022723"/>
    </source>
</evidence>
<evidence type="ECO:0000256" key="13">
    <source>
        <dbReference type="ARBA" id="ARBA00023136"/>
    </source>
</evidence>
<dbReference type="SUPFAM" id="SSF57196">
    <property type="entry name" value="EGF/Laminin"/>
    <property type="match status" value="2"/>
</dbReference>
<evidence type="ECO:0000256" key="3">
    <source>
        <dbReference type="ARBA" id="ARBA00022536"/>
    </source>
</evidence>
<dbReference type="GO" id="GO:0016477">
    <property type="term" value="P:cell migration"/>
    <property type="evidence" value="ECO:0007669"/>
    <property type="project" value="TreeGrafter"/>
</dbReference>
<evidence type="ECO:0000313" key="18">
    <source>
        <dbReference type="EMBL" id="KAK4876398.1"/>
    </source>
</evidence>
<evidence type="ECO:0000256" key="14">
    <source>
        <dbReference type="ARBA" id="ARBA00023157"/>
    </source>
</evidence>
<dbReference type="Gene3D" id="2.60.40.1510">
    <property type="entry name" value="ntegrin, alpha v. Chain A, domain 3"/>
    <property type="match status" value="1"/>
</dbReference>
<evidence type="ECO:0000256" key="15">
    <source>
        <dbReference type="ARBA" id="ARBA00023180"/>
    </source>
</evidence>
<dbReference type="PROSITE" id="PS52047">
    <property type="entry name" value="I_EGF_2"/>
    <property type="match status" value="2"/>
</dbReference>
<keyword evidence="13" id="KW-0472">Membrane</keyword>
<dbReference type="Proteomes" id="UP001353858">
    <property type="component" value="Unassembled WGS sequence"/>
</dbReference>
<dbReference type="GO" id="GO:0033627">
    <property type="term" value="P:cell adhesion mediated by integrin"/>
    <property type="evidence" value="ECO:0007669"/>
    <property type="project" value="TreeGrafter"/>
</dbReference>
<evidence type="ECO:0000256" key="6">
    <source>
        <dbReference type="ARBA" id="ARBA00022729"/>
    </source>
</evidence>
<dbReference type="AlphaFoldDB" id="A0AAN7P5W1"/>
<dbReference type="InterPro" id="IPR057243">
    <property type="entry name" value="Integrin_I-EGF_CS"/>
</dbReference>
<keyword evidence="7" id="KW-0677">Repeat</keyword>
<dbReference type="GO" id="GO:0007157">
    <property type="term" value="P:heterophilic cell-cell adhesion via plasma membrane cell adhesion molecules"/>
    <property type="evidence" value="ECO:0007669"/>
    <property type="project" value="UniProtKB-ARBA"/>
</dbReference>
<keyword evidence="9" id="KW-0460">Magnesium</keyword>
<comment type="similarity">
    <text evidence="2">Belongs to the integrin beta chain family.</text>
</comment>
<dbReference type="GO" id="GO:0007229">
    <property type="term" value="P:integrin-mediated signaling pathway"/>
    <property type="evidence" value="ECO:0007669"/>
    <property type="project" value="UniProtKB-KW"/>
</dbReference>
<dbReference type="InterPro" id="IPR040622">
    <property type="entry name" value="EGF_integrin_1"/>
</dbReference>
<dbReference type="SUPFAM" id="SSF103575">
    <property type="entry name" value="Plexin repeat"/>
    <property type="match status" value="1"/>
</dbReference>
<dbReference type="PROSITE" id="PS00243">
    <property type="entry name" value="I_EGF_1"/>
    <property type="match status" value="1"/>
</dbReference>
<dbReference type="PANTHER" id="PTHR10082:SF60">
    <property type="entry name" value="INTEGRIN BETA-PS"/>
    <property type="match status" value="1"/>
</dbReference>
<feature type="domain" description="Integrin beta subunit tail" evidence="17">
    <location>
        <begin position="369"/>
        <end position="446"/>
    </location>
</feature>
<keyword evidence="10" id="KW-0130">Cell adhesion</keyword>
<evidence type="ECO:0000256" key="1">
    <source>
        <dbReference type="ARBA" id="ARBA00004479"/>
    </source>
</evidence>
<dbReference type="GO" id="GO:0007160">
    <property type="term" value="P:cell-matrix adhesion"/>
    <property type="evidence" value="ECO:0007669"/>
    <property type="project" value="TreeGrafter"/>
</dbReference>
<name>A0AAN7P5W1_9COLE</name>
<reference evidence="19" key="1">
    <citation type="submission" date="2023-01" db="EMBL/GenBank/DDBJ databases">
        <title>Key to firefly adult light organ development and bioluminescence: homeobox transcription factors regulate luciferase expression and transportation to peroxisome.</title>
        <authorList>
            <person name="Fu X."/>
        </authorList>
    </citation>
    <scope>NUCLEOTIDE SEQUENCE [LARGE SCALE GENOMIC DNA]</scope>
</reference>
<comment type="caution">
    <text evidence="18">The sequence shown here is derived from an EMBL/GenBank/DDBJ whole genome shotgun (WGS) entry which is preliminary data.</text>
</comment>
<evidence type="ECO:0000256" key="16">
    <source>
        <dbReference type="SAM" id="SignalP"/>
    </source>
</evidence>
<dbReference type="EMBL" id="JARPUR010000005">
    <property type="protein sequence ID" value="KAK4876398.1"/>
    <property type="molecule type" value="Genomic_DNA"/>
</dbReference>
<evidence type="ECO:0000256" key="7">
    <source>
        <dbReference type="ARBA" id="ARBA00022737"/>
    </source>
</evidence>
<dbReference type="InterPro" id="IPR013111">
    <property type="entry name" value="EGF_extracell"/>
</dbReference>
<evidence type="ECO:0000259" key="17">
    <source>
        <dbReference type="SMART" id="SM01242"/>
    </source>
</evidence>